<protein>
    <recommendedName>
        <fullName evidence="4">VWFA domain-containing protein</fullName>
    </recommendedName>
</protein>
<evidence type="ECO:0000313" key="6">
    <source>
        <dbReference type="Proteomes" id="UP000789833"/>
    </source>
</evidence>
<evidence type="ECO:0000313" key="5">
    <source>
        <dbReference type="EMBL" id="CAG9622058.1"/>
    </source>
</evidence>
<evidence type="ECO:0000256" key="2">
    <source>
        <dbReference type="SAM" id="MobiDB-lite"/>
    </source>
</evidence>
<gene>
    <name evidence="5" type="ORF">BACCIP111883_02849</name>
</gene>
<sequence>MKKLCILLTAILFMSACSKDTNVGNGALPVQGEEKPVEEKEVVQEESEEESSSFEIMNEIDEVTIPMNLDDFTSIEAGLFTKDLEIGKETSIWPISNPLSGFEEDFIKTMEEVTASNTDEDVLLKSFIHLLGNSAYPEVISKLSEYEFSFSEPLLPDPELNDTGRENQATPERALILLDASSSMLLDANGKQRMKIAKDAVLSFGKTIGTDSDIALYVYGHAGSQEDKDMELSCTTIDEVYPVQPYEEESFFNAVQDVEAKGWTPLAAAIGKAREDSAGFDGNITLYIVSDGMETCNGNPVEAAKGFSDEKEGRHVNIIGFNVDKESEGQLKEVAAAGNGEYISANSQEELEDSMKYKWLPDSLDLKNKSLASPRSGFAVPNTNHRLDSYKDIIQNAINKETERFQKATGVLGENELLSNEEEEAFLKRIEEYKKTMERLKDELREAKRVEMDAELDRIDNNINEWIEKMEKLKKENS</sequence>
<keyword evidence="1" id="KW-0175">Coiled coil</keyword>
<dbReference type="InterPro" id="IPR002035">
    <property type="entry name" value="VWF_A"/>
</dbReference>
<name>A0ABM8YQ92_9BACI</name>
<feature type="signal peptide" evidence="3">
    <location>
        <begin position="1"/>
        <end position="18"/>
    </location>
</feature>
<dbReference type="InterPro" id="IPR036465">
    <property type="entry name" value="vWFA_dom_sf"/>
</dbReference>
<dbReference type="RefSeq" id="WP_230502187.1">
    <property type="nucleotide sequence ID" value="NZ_CAKJTJ010000016.1"/>
</dbReference>
<evidence type="ECO:0000256" key="3">
    <source>
        <dbReference type="SAM" id="SignalP"/>
    </source>
</evidence>
<proteinExistence type="predicted"/>
<dbReference type="SUPFAM" id="SSF53300">
    <property type="entry name" value="vWA-like"/>
    <property type="match status" value="1"/>
</dbReference>
<feature type="coiled-coil region" evidence="1">
    <location>
        <begin position="423"/>
        <end position="476"/>
    </location>
</feature>
<feature type="region of interest" description="Disordered" evidence="2">
    <location>
        <begin position="28"/>
        <end position="52"/>
    </location>
</feature>
<dbReference type="SMART" id="SM00327">
    <property type="entry name" value="VWA"/>
    <property type="match status" value="1"/>
</dbReference>
<dbReference type="Proteomes" id="UP000789833">
    <property type="component" value="Unassembled WGS sequence"/>
</dbReference>
<reference evidence="5 6" key="1">
    <citation type="submission" date="2021-10" db="EMBL/GenBank/DDBJ databases">
        <authorList>
            <person name="Criscuolo A."/>
        </authorList>
    </citation>
    <scope>NUCLEOTIDE SEQUENCE [LARGE SCALE GENOMIC DNA]</scope>
    <source>
        <strain evidence="6">CIP 111883</strain>
    </source>
</reference>
<feature type="domain" description="VWFA" evidence="4">
    <location>
        <begin position="173"/>
        <end position="364"/>
    </location>
</feature>
<dbReference type="EMBL" id="CAKJTJ010000016">
    <property type="protein sequence ID" value="CAG9622058.1"/>
    <property type="molecule type" value="Genomic_DNA"/>
</dbReference>
<accession>A0ABM8YQ92</accession>
<dbReference type="Gene3D" id="3.40.50.410">
    <property type="entry name" value="von Willebrand factor, type A domain"/>
    <property type="match status" value="1"/>
</dbReference>
<keyword evidence="3" id="KW-0732">Signal</keyword>
<feature type="compositionally biased region" description="Basic and acidic residues" evidence="2">
    <location>
        <begin position="32"/>
        <end position="43"/>
    </location>
</feature>
<organism evidence="5 6">
    <name type="scientific">Sutcliffiella rhizosphaerae</name>
    <dbReference type="NCBI Taxonomy" id="2880967"/>
    <lineage>
        <taxon>Bacteria</taxon>
        <taxon>Bacillati</taxon>
        <taxon>Bacillota</taxon>
        <taxon>Bacilli</taxon>
        <taxon>Bacillales</taxon>
        <taxon>Bacillaceae</taxon>
        <taxon>Sutcliffiella</taxon>
    </lineage>
</organism>
<evidence type="ECO:0000259" key="4">
    <source>
        <dbReference type="PROSITE" id="PS50234"/>
    </source>
</evidence>
<feature type="chain" id="PRO_5047396205" description="VWFA domain-containing protein" evidence="3">
    <location>
        <begin position="19"/>
        <end position="478"/>
    </location>
</feature>
<comment type="caution">
    <text evidence="5">The sequence shown here is derived from an EMBL/GenBank/DDBJ whole genome shotgun (WGS) entry which is preliminary data.</text>
</comment>
<evidence type="ECO:0000256" key="1">
    <source>
        <dbReference type="SAM" id="Coils"/>
    </source>
</evidence>
<keyword evidence="6" id="KW-1185">Reference proteome</keyword>
<dbReference type="PROSITE" id="PS51257">
    <property type="entry name" value="PROKAR_LIPOPROTEIN"/>
    <property type="match status" value="1"/>
</dbReference>
<dbReference type="PROSITE" id="PS50234">
    <property type="entry name" value="VWFA"/>
    <property type="match status" value="1"/>
</dbReference>